<dbReference type="RefSeq" id="XP_012186283.1">
    <property type="nucleotide sequence ID" value="XM_012330893.1"/>
</dbReference>
<keyword evidence="2" id="KW-0812">Transmembrane</keyword>
<evidence type="ECO:0000313" key="3">
    <source>
        <dbReference type="EMBL" id="GAC92696.1"/>
    </source>
</evidence>
<keyword evidence="2" id="KW-0472">Membrane</keyword>
<dbReference type="OrthoDB" id="10581251at2759"/>
<evidence type="ECO:0000256" key="2">
    <source>
        <dbReference type="SAM" id="Phobius"/>
    </source>
</evidence>
<evidence type="ECO:0000256" key="1">
    <source>
        <dbReference type="SAM" id="MobiDB-lite"/>
    </source>
</evidence>
<keyword evidence="2" id="KW-1133">Transmembrane helix</keyword>
<organism evidence="3 4">
    <name type="scientific">Pseudozyma hubeiensis (strain SY62)</name>
    <name type="common">Yeast</name>
    <dbReference type="NCBI Taxonomy" id="1305764"/>
    <lineage>
        <taxon>Eukaryota</taxon>
        <taxon>Fungi</taxon>
        <taxon>Dikarya</taxon>
        <taxon>Basidiomycota</taxon>
        <taxon>Ustilaginomycotina</taxon>
        <taxon>Ustilaginomycetes</taxon>
        <taxon>Ustilaginales</taxon>
        <taxon>Ustilaginaceae</taxon>
        <taxon>Pseudozyma</taxon>
    </lineage>
</organism>
<name>R9NW58_PSEHS</name>
<evidence type="ECO:0000313" key="4">
    <source>
        <dbReference type="Proteomes" id="UP000014071"/>
    </source>
</evidence>
<keyword evidence="4" id="KW-1185">Reference proteome</keyword>
<dbReference type="EMBL" id="DF238767">
    <property type="protein sequence ID" value="GAC92696.1"/>
    <property type="molecule type" value="Genomic_DNA"/>
</dbReference>
<dbReference type="Proteomes" id="UP000014071">
    <property type="component" value="Unassembled WGS sequence"/>
</dbReference>
<feature type="transmembrane region" description="Helical" evidence="2">
    <location>
        <begin position="52"/>
        <end position="73"/>
    </location>
</feature>
<gene>
    <name evidence="3" type="ORF">PHSY_000251</name>
</gene>
<dbReference type="HOGENOM" id="CLU_2623048_0_0_1"/>
<reference evidence="4" key="1">
    <citation type="journal article" date="2013" name="Genome Announc.">
        <title>Draft genome sequence of the basidiomycetous yeast-like fungus Pseudozyma hubeiensis SY62, which produces an abundant amount of the biosurfactant mannosylerythritol lipids.</title>
        <authorList>
            <person name="Konishi M."/>
            <person name="Hatada Y."/>
            <person name="Horiuchi J."/>
        </authorList>
    </citation>
    <scope>NUCLEOTIDE SEQUENCE [LARGE SCALE GENOMIC DNA]</scope>
    <source>
        <strain evidence="4">SY62</strain>
    </source>
</reference>
<dbReference type="AlphaFoldDB" id="R9NW58"/>
<proteinExistence type="predicted"/>
<protein>
    <submittedName>
        <fullName evidence="3">Uncharacterized protein</fullName>
    </submittedName>
</protein>
<feature type="region of interest" description="Disordered" evidence="1">
    <location>
        <begin position="1"/>
        <end position="27"/>
    </location>
</feature>
<accession>R9NW58</accession>
<sequence length="78" mass="8922">MWGRPPLLNNESGSTYPDAPDQTDKDNSIELDRQQPRSFLARIEHNQTATRVFWFMVGLHTGMIIAGIIVVIVDKQRQ</sequence>
<dbReference type="GeneID" id="24105562"/>